<keyword evidence="11" id="KW-0342">GTP-binding</keyword>
<dbReference type="HAMAP" id="MF_00118_B">
    <property type="entry name" value="EF_Tu_B"/>
    <property type="match status" value="1"/>
</dbReference>
<feature type="domain" description="EGF-like" evidence="21">
    <location>
        <begin position="1741"/>
        <end position="1781"/>
    </location>
</feature>
<evidence type="ECO:0000256" key="16">
    <source>
        <dbReference type="PROSITE-ProRule" id="PRU00076"/>
    </source>
</evidence>
<feature type="domain" description="EGF-like" evidence="21">
    <location>
        <begin position="302"/>
        <end position="342"/>
    </location>
</feature>
<feature type="domain" description="EGF-like" evidence="21">
    <location>
        <begin position="1807"/>
        <end position="1844"/>
    </location>
</feature>
<evidence type="ECO:0000256" key="9">
    <source>
        <dbReference type="ARBA" id="ARBA00022946"/>
    </source>
</evidence>
<dbReference type="InterPro" id="IPR033720">
    <property type="entry name" value="EFTU_2"/>
</dbReference>
<proteinExistence type="inferred from homology"/>
<dbReference type="Gene3D" id="2.10.70.10">
    <property type="entry name" value="Complement Module, domain 1"/>
    <property type="match status" value="1"/>
</dbReference>
<dbReference type="PANTHER" id="PTHR43721:SF36">
    <property type="entry name" value="ELONGATION FACTOR TU, MITOCHONDRIAL"/>
    <property type="match status" value="1"/>
</dbReference>
<feature type="repeat" description="LDL-receptor class B" evidence="18">
    <location>
        <begin position="124"/>
        <end position="166"/>
    </location>
</feature>
<evidence type="ECO:0000256" key="5">
    <source>
        <dbReference type="ARBA" id="ARBA00022737"/>
    </source>
</evidence>
<evidence type="ECO:0000256" key="17">
    <source>
        <dbReference type="PROSITE-ProRule" id="PRU00302"/>
    </source>
</evidence>
<dbReference type="SUPFAM" id="SSF50465">
    <property type="entry name" value="EF-Tu/eEF-1alpha/eIF2-gamma C-terminal domain"/>
    <property type="match status" value="1"/>
</dbReference>
<dbReference type="Pfam" id="PF12661">
    <property type="entry name" value="hEGF"/>
    <property type="match status" value="1"/>
</dbReference>
<evidence type="ECO:0000313" key="26">
    <source>
        <dbReference type="Proteomes" id="UP001159427"/>
    </source>
</evidence>
<evidence type="ECO:0000256" key="12">
    <source>
        <dbReference type="ARBA" id="ARBA00023157"/>
    </source>
</evidence>
<dbReference type="InterPro" id="IPR004541">
    <property type="entry name" value="Transl_elong_EFTu/EF1A_bac/org"/>
</dbReference>
<dbReference type="InterPro" id="IPR005225">
    <property type="entry name" value="Small_GTP-bd"/>
</dbReference>
<dbReference type="NCBIfam" id="NF009372">
    <property type="entry name" value="PRK12735.1"/>
    <property type="match status" value="1"/>
</dbReference>
<dbReference type="InterPro" id="IPR002126">
    <property type="entry name" value="Cadherin-like_dom"/>
</dbReference>
<evidence type="ECO:0000256" key="2">
    <source>
        <dbReference type="ARBA" id="ARBA00007249"/>
    </source>
</evidence>
<comment type="catalytic activity">
    <reaction evidence="14">
        <text>GTP + H2O = GDP + phosphate + H(+)</text>
        <dbReference type="Rhea" id="RHEA:19669"/>
        <dbReference type="ChEBI" id="CHEBI:15377"/>
        <dbReference type="ChEBI" id="CHEBI:15378"/>
        <dbReference type="ChEBI" id="CHEBI:37565"/>
        <dbReference type="ChEBI" id="CHEBI:43474"/>
        <dbReference type="ChEBI" id="CHEBI:58189"/>
        <dbReference type="EC" id="3.6.5.3"/>
    </reaction>
    <physiologicalReaction direction="left-to-right" evidence="14">
        <dbReference type="Rhea" id="RHEA:19670"/>
    </physiologicalReaction>
</comment>
<dbReference type="SUPFAM" id="SSF63825">
    <property type="entry name" value="YWTD domain"/>
    <property type="match status" value="1"/>
</dbReference>
<evidence type="ECO:0000313" key="25">
    <source>
        <dbReference type="EMBL" id="CAH3017630.1"/>
    </source>
</evidence>
<feature type="repeat" description="LDL-receptor class B" evidence="18">
    <location>
        <begin position="212"/>
        <end position="255"/>
    </location>
</feature>
<dbReference type="PROSITE" id="PS00301">
    <property type="entry name" value="G_TR_1"/>
    <property type="match status" value="1"/>
</dbReference>
<dbReference type="Pfam" id="PF03144">
    <property type="entry name" value="GTP_EFTU_D2"/>
    <property type="match status" value="1"/>
</dbReference>
<dbReference type="Pfam" id="PF00008">
    <property type="entry name" value="EGF"/>
    <property type="match status" value="2"/>
</dbReference>
<dbReference type="Pfam" id="PF07645">
    <property type="entry name" value="EGF_CA"/>
    <property type="match status" value="1"/>
</dbReference>
<feature type="domain" description="Cadherin" evidence="22">
    <location>
        <begin position="1035"/>
        <end position="1124"/>
    </location>
</feature>
<dbReference type="CDD" id="cd11304">
    <property type="entry name" value="Cadherin_repeat"/>
    <property type="match status" value="8"/>
</dbReference>
<dbReference type="Gene3D" id="2.60.40.60">
    <property type="entry name" value="Cadherins"/>
    <property type="match status" value="9"/>
</dbReference>
<evidence type="ECO:0000256" key="4">
    <source>
        <dbReference type="ARBA" id="ARBA00022729"/>
    </source>
</evidence>
<dbReference type="Gene3D" id="2.40.30.10">
    <property type="entry name" value="Translation factors"/>
    <property type="match status" value="2"/>
</dbReference>
<dbReference type="CDD" id="cd01884">
    <property type="entry name" value="EF_Tu"/>
    <property type="match status" value="1"/>
</dbReference>
<keyword evidence="5" id="KW-0677">Repeat</keyword>
<dbReference type="CDD" id="cd03697">
    <property type="entry name" value="EFTU_II"/>
    <property type="match status" value="1"/>
</dbReference>
<accession>A0ABN8LNQ4</accession>
<comment type="similarity">
    <text evidence="2">Belongs to the TRAFAC class translation factor GTPase superfamily. Classic translation factor GTPase family. EF-Tu/EF-1A subfamily.</text>
</comment>
<feature type="disulfide bond" evidence="16">
    <location>
        <begin position="1729"/>
        <end position="1738"/>
    </location>
</feature>
<keyword evidence="20" id="KW-1133">Transmembrane helix</keyword>
<gene>
    <name evidence="25" type="ORF">PEVE_00038815</name>
</gene>
<evidence type="ECO:0000256" key="15">
    <source>
        <dbReference type="PROSITE-ProRule" id="PRU00043"/>
    </source>
</evidence>
<keyword evidence="9" id="KW-0809">Transit peptide</keyword>
<feature type="repeat" description="LDL-receptor class B" evidence="18">
    <location>
        <begin position="77"/>
        <end position="123"/>
    </location>
</feature>
<dbReference type="NCBIfam" id="NF009373">
    <property type="entry name" value="PRK12736.1"/>
    <property type="match status" value="1"/>
</dbReference>
<name>A0ABN8LNQ4_9CNID</name>
<dbReference type="SMART" id="SM00032">
    <property type="entry name" value="CCP"/>
    <property type="match status" value="1"/>
</dbReference>
<dbReference type="Gene3D" id="2.60.120.820">
    <property type="entry name" value="PHR domain"/>
    <property type="match status" value="1"/>
</dbReference>
<dbReference type="SMART" id="SM00135">
    <property type="entry name" value="LY"/>
    <property type="match status" value="5"/>
</dbReference>
<organism evidence="25 26">
    <name type="scientific">Porites evermanni</name>
    <dbReference type="NCBI Taxonomy" id="104178"/>
    <lineage>
        <taxon>Eukaryota</taxon>
        <taxon>Metazoa</taxon>
        <taxon>Cnidaria</taxon>
        <taxon>Anthozoa</taxon>
        <taxon>Hexacorallia</taxon>
        <taxon>Scleractinia</taxon>
        <taxon>Fungiina</taxon>
        <taxon>Poritidae</taxon>
        <taxon>Porites</taxon>
    </lineage>
</organism>
<evidence type="ECO:0000259" key="21">
    <source>
        <dbReference type="PROSITE" id="PS50026"/>
    </source>
</evidence>
<dbReference type="PROSITE" id="PS00010">
    <property type="entry name" value="ASX_HYDROXYL"/>
    <property type="match status" value="5"/>
</dbReference>
<comment type="caution">
    <text evidence="16">Lacks conserved residue(s) required for the propagation of feature annotation.</text>
</comment>
<dbReference type="SUPFAM" id="SSF49313">
    <property type="entry name" value="Cadherin-like"/>
    <property type="match status" value="8"/>
</dbReference>
<dbReference type="InterPro" id="IPR041709">
    <property type="entry name" value="EF-Tu_GTP-bd"/>
</dbReference>
<evidence type="ECO:0000256" key="18">
    <source>
        <dbReference type="PROSITE-ProRule" id="PRU00461"/>
    </source>
</evidence>
<feature type="domain" description="Cadherin" evidence="22">
    <location>
        <begin position="839"/>
        <end position="929"/>
    </location>
</feature>
<dbReference type="InterPro" id="IPR004160">
    <property type="entry name" value="Transl_elong_EFTu/EF1A_C"/>
</dbReference>
<feature type="domain" description="EGF-like" evidence="21">
    <location>
        <begin position="1663"/>
        <end position="1701"/>
    </location>
</feature>
<dbReference type="Pfam" id="PF12662">
    <property type="entry name" value="cEGF"/>
    <property type="match status" value="1"/>
</dbReference>
<dbReference type="InterPro" id="IPR018097">
    <property type="entry name" value="EGF_Ca-bd_CS"/>
</dbReference>
<evidence type="ECO:0000256" key="20">
    <source>
        <dbReference type="SAM" id="Phobius"/>
    </source>
</evidence>
<dbReference type="InterPro" id="IPR050055">
    <property type="entry name" value="EF-Tu_GTPase"/>
</dbReference>
<sequence length="2681" mass="296323">MFILLRMTFFRVQFARLWNFLVLFSLVELISCVIPEPFIIFGNTVDIRRVNLDGTGYNYVVRGLSNVVGLDFDIQTQMIYWSDITVKKIQRVHIDNGLVPGGVEDFVVENLGIPEDLAVDWMGRKLFWTDASNKIIEVINLDGTERRALISTGHDKPRAIALDPGNNKVYWTDWGSEPKILRANMTDGTAREVLVSSGIVWPNGVALDYIDSKLFWADANTDKLEKSDFDGKNRRVLIDQTRVYHPYAMTQFGDRIYWSDWQQHSIEHCNKDRGDDRVRITGGMTRPTALHVYHPDRQPGADFNECLVGNGGCSHTCLDLIGGFRCLCPLGFELSSDDKTCQDVNECSYNRGGCEQLCINFPGGYNCSCLQGYTLQSDDTSCKDADECRINRGGCEFSCNNTEASYFCSCRSGYSLAADKHSCVDINECQTHAHDCPDQCENTPGSYNCICSSGLTYNPVTNSCDDINECTTSQHSCQQLCINTHASFRCDCNPGFLLNSDQLTCGDIDECSHSNHSCRHRCVNTFGSYVCSCDAGYSLADDGHTCDLLDCGIPKGIEGIVVKCDGTVDQYRFGKVCIVTCTKGFLIGSNTITCQASGQWSAITAQCASQAPGSNSPPLRILLSSPLILENSPRDTAVGKLATIDDDEDQVFSYAMVDGAGVFSVDGMAGLLTVSGELDYERQSVYTVTVMSTDSGVPQLSITQNLTVYVTDVNEPPSPPTITSSVVYENASLGTVIGVINSSDAESGHEVIYTLLVNAGDRFRIVGQELRLHSKLNYEEASSFNITVEARDDGSPRLASVSAISITVIDSNDPPTHLIFNGGFIPEFTKASSGGTRNGSVIGNFTTVDEDVGQSHVYSILGNNDVFAVNESSLVVAWAEKLDFESRDQWMLRVRSTDPLGSSVTSVIEIRVLDVNENPSGIVLSSDSFLEHSPLNTVIGSLSALDPDLRDNHTFALVANPTGIFTVEGHTLKLSSDVDYEITRNPLTVRLRTTDSAGLSFEQDFNITVLDKNEPPTNIIIWPRKPCVSSSGLCVEENRQLGYNVANVTMEDPDRGDSGKCDVISDDIFKIENDALLVNGQINYEKLDHSHVITVEVRCRDKGGLSIVKSFNIRIVDANDAPSAVYLSNQIVSSNASVGSLVGTFTVVDEDQGDSHICYLLDPDSLFKIFGLQLLVRKPLINATSSRHPVDLFCSDGDDISFPSRLFIEVRSNILLTQVNISLNSSHIKENMLAGSLVGLITARTSDSNETLVFQLDDDANGTFALVSGDTVNYRDLVTTRPLDYEQRNNYQIVIRVYGSGGATNFKVFDIQVIDVYEPPKHLVLHHNHVTEGLSGALVGVITVKDPQLNTLSVELLDNHDSAFELLVTNVQYTWKLMTRRPLDFEDAQSHQITVRVNDSNNSLTTNQSFTIYVTNVNEAPTSISLSNLFIAENSPFGAVVGIINVTDPDEEFVPQNITCGLRNDAFGRFRVMGRELTVLNSRMLNYEAPDGPDYLVDIECQDQGGESIQQQFTVELTDVNEPPLRIESFSRKFEVAENLSPGAVVAVLKTVDEDRWQNHSYIVTPQISFTIEGDKLITSVRFNYEKQNSYILNITTTDSGNDSFTQEVVVSILDVNDVPTEIVLPQGTEVTENAKVCGFCERKGNYSCNCKPGWSPPDCYAEINECLPNPCNVSGTENCEDLIDDFRCLCKPGFSGKLCEINIDDCDRANCLNGGTCVDRVNGFVCLCKDPFIGVNCDTDDTICRENPTICPRNGTCISYAEDPAKFTCRCEAPWGGNCSGCAPGYGGQNCTPCIYPWTGENCELNWRNCNPNPCLEGGTCYPLRGEDYSCVCPPNFLGKVCDTTADTATDGSGSKSSEGLSPVGLYSLIACIALLAIVIVIILLILWRRRRRKYRSQSARIEYHARRKAPEVSSRFREMMAQTGGYNFENPAFIAEPIGGEICSARREVSNTENRNSSVTEIRISDDTVAIARDNPMYESADEVLRKHRGVCEHFRDTEELEERCWSIVDLQTRKCLRSRSFLATSERILDVLLRRETLDIYEDELFRAVLFWAEAKCRLRSIDPIAQNVKKAIGGAMSHIRFSCIADKEILNRALESGILDNDAWQASTGHTTPRSKRFAREKFNHDFPLRTIVDDSNLCVRQRQGIKPLRCRRLFMNEPPRLFAPYESKHSVSFITDQPVCMYGVRVISSGRKLNDNYAVITKLLDSNRSCNSCVKGTYIVEYGGTEGLPGFDVYFEEPVLIKKGAKYFITIFSPTELDLPQRIGKKDEVHFFQLRNYAAPAKKATFSRSKPHVNIGTVGHVDHGKTTLTAAITKVLAQEGAANYKSYTDIDNAPEEKARGITINTAHVEYQTANRHYGHVDCPGHADYIKNMITGAAQMDGAILVVAATDGQMPQTREHLLLANQVGVKHLVVYINKADAVDDPEVLELVELEMREVLSTYGYDGDNTPIIIGSALCALEDKKPEIGRDSIIKLLEAVDEHIPTPTRELDKPFLLPIEDVFSISGRGTVVTGRVERGVIKNGDEVEFVGHGVKTKTTVTGIEMFHKLLDRGEAGDNLGALVRGVKREDVRRGMVLCAPGTVKSHTKFEAQVYILKKEEGGRHKPFVTNYQPQMYVRTGDVAATITLPEGKEFIMPGDDATFTIKLMFDIAIEQGLRFTLREGSRTVGTGVVTKIIE</sequence>
<keyword evidence="26" id="KW-1185">Reference proteome</keyword>
<feature type="domain" description="Cadherin" evidence="22">
    <location>
        <begin position="628"/>
        <end position="722"/>
    </location>
</feature>
<keyword evidence="7" id="KW-0251">Elongation factor</keyword>
<keyword evidence="3 16" id="KW-0245">EGF-like domain</keyword>
<keyword evidence="4" id="KW-0732">Signal</keyword>
<dbReference type="PROSITE" id="PS01186">
    <property type="entry name" value="EGF_2"/>
    <property type="match status" value="7"/>
</dbReference>
<dbReference type="InterPro" id="IPR001881">
    <property type="entry name" value="EGF-like_Ca-bd_dom"/>
</dbReference>
<reference evidence="25 26" key="1">
    <citation type="submission" date="2022-05" db="EMBL/GenBank/DDBJ databases">
        <authorList>
            <consortium name="Genoscope - CEA"/>
            <person name="William W."/>
        </authorList>
    </citation>
    <scope>NUCLEOTIDE SEQUENCE [LARGE SCALE GENOMIC DNA]</scope>
</reference>
<dbReference type="InterPro" id="IPR009001">
    <property type="entry name" value="Transl_elong_EF1A/Init_IF2_C"/>
</dbReference>
<evidence type="ECO:0000256" key="1">
    <source>
        <dbReference type="ARBA" id="ARBA00004173"/>
    </source>
</evidence>
<dbReference type="PROSITE" id="PS00022">
    <property type="entry name" value="EGF_1"/>
    <property type="match status" value="3"/>
</dbReference>
<feature type="domain" description="Cadherin" evidence="22">
    <location>
        <begin position="1220"/>
        <end position="1322"/>
    </location>
</feature>
<keyword evidence="20" id="KW-0812">Transmembrane</keyword>
<dbReference type="Gene3D" id="2.10.25.10">
    <property type="entry name" value="Laminin"/>
    <property type="match status" value="9"/>
</dbReference>
<dbReference type="InterPro" id="IPR000436">
    <property type="entry name" value="Sushi_SCR_CCP_dom"/>
</dbReference>
<feature type="domain" description="Cadherin" evidence="22">
    <location>
        <begin position="719"/>
        <end position="828"/>
    </location>
</feature>
<dbReference type="InterPro" id="IPR000152">
    <property type="entry name" value="EGF-type_Asp/Asn_hydroxyl_site"/>
</dbReference>
<dbReference type="InterPro" id="IPR049883">
    <property type="entry name" value="NOTCH1_EGF-like"/>
</dbReference>
<keyword evidence="6" id="KW-0547">Nucleotide-binding</keyword>
<dbReference type="PROSITE" id="PS51120">
    <property type="entry name" value="LDLRB"/>
    <property type="match status" value="4"/>
</dbReference>
<feature type="repeat" description="LDL-receptor class B" evidence="18">
    <location>
        <begin position="167"/>
        <end position="211"/>
    </location>
</feature>
<evidence type="ECO:0000256" key="8">
    <source>
        <dbReference type="ARBA" id="ARBA00022917"/>
    </source>
</evidence>
<dbReference type="Gene3D" id="1.25.40.420">
    <property type="match status" value="1"/>
</dbReference>
<dbReference type="InterPro" id="IPR013032">
    <property type="entry name" value="EGF-like_CS"/>
</dbReference>
<dbReference type="SMART" id="SM00179">
    <property type="entry name" value="EGF_CA"/>
    <property type="match status" value="9"/>
</dbReference>
<dbReference type="InterPro" id="IPR004161">
    <property type="entry name" value="EFTu-like_2"/>
</dbReference>
<evidence type="ECO:0000256" key="6">
    <source>
        <dbReference type="ARBA" id="ARBA00022741"/>
    </source>
</evidence>
<dbReference type="Pfam" id="PF00009">
    <property type="entry name" value="GTP_EFTU"/>
    <property type="match status" value="1"/>
</dbReference>
<dbReference type="PANTHER" id="PTHR43721">
    <property type="entry name" value="ELONGATION FACTOR TU-RELATED"/>
    <property type="match status" value="1"/>
</dbReference>
<feature type="domain" description="EGF-like" evidence="21">
    <location>
        <begin position="1703"/>
        <end position="1739"/>
    </location>
</feature>
<keyword evidence="15" id="KW-0106">Calcium</keyword>
<dbReference type="Pfam" id="PF00028">
    <property type="entry name" value="Cadherin"/>
    <property type="match status" value="2"/>
</dbReference>
<dbReference type="InterPro" id="IPR009000">
    <property type="entry name" value="Transl_B-barrel_sf"/>
</dbReference>
<dbReference type="InterPro" id="IPR000795">
    <property type="entry name" value="T_Tr_GTP-bd_dom"/>
</dbReference>
<dbReference type="InterPro" id="IPR009030">
    <property type="entry name" value="Growth_fac_rcpt_cys_sf"/>
</dbReference>
<feature type="domain" description="EGF-like" evidence="21">
    <location>
        <begin position="507"/>
        <end position="547"/>
    </location>
</feature>
<feature type="disulfide bond" evidence="16">
    <location>
        <begin position="1672"/>
        <end position="1689"/>
    </location>
</feature>
<dbReference type="NCBIfam" id="NF000766">
    <property type="entry name" value="PRK00049.1"/>
    <property type="match status" value="1"/>
</dbReference>
<dbReference type="InterPro" id="IPR011042">
    <property type="entry name" value="6-blade_b-propeller_TolB-like"/>
</dbReference>
<dbReference type="Pfam" id="PF14670">
    <property type="entry name" value="FXa_inhibition"/>
    <property type="match status" value="3"/>
</dbReference>
<keyword evidence="20" id="KW-0472">Membrane</keyword>
<dbReference type="PRINTS" id="PR00315">
    <property type="entry name" value="ELONGATNFCT"/>
</dbReference>
<feature type="disulfide bond" evidence="16">
    <location>
        <begin position="1691"/>
        <end position="1700"/>
    </location>
</feature>
<keyword evidence="8" id="KW-0648">Protein biosynthesis</keyword>
<comment type="subcellular location">
    <subcellularLocation>
        <location evidence="1">Mitochondrion</location>
    </subcellularLocation>
</comment>
<feature type="disulfide bond" evidence="16">
    <location>
        <begin position="1834"/>
        <end position="1843"/>
    </location>
</feature>
<comment type="caution">
    <text evidence="25">The sequence shown here is derived from an EMBL/GenBank/DDBJ whole genome shotgun (WGS) entry which is preliminary data.</text>
</comment>
<keyword evidence="13" id="KW-0325">Glycoprotein</keyword>
<dbReference type="SUPFAM" id="SSF57184">
    <property type="entry name" value="Growth factor receptor domain"/>
    <property type="match status" value="2"/>
</dbReference>
<dbReference type="PROSITE" id="PS50026">
    <property type="entry name" value="EGF_3"/>
    <property type="match status" value="6"/>
</dbReference>
<feature type="domain" description="Cadherin" evidence="22">
    <location>
        <begin position="1423"/>
        <end position="1525"/>
    </location>
</feature>
<evidence type="ECO:0000259" key="23">
    <source>
        <dbReference type="PROSITE" id="PS50923"/>
    </source>
</evidence>
<dbReference type="CDD" id="cd03707">
    <property type="entry name" value="EFTU_III"/>
    <property type="match status" value="1"/>
</dbReference>
<feature type="disulfide bond" evidence="17">
    <location>
        <begin position="551"/>
        <end position="594"/>
    </location>
</feature>
<evidence type="ECO:0000259" key="22">
    <source>
        <dbReference type="PROSITE" id="PS50268"/>
    </source>
</evidence>
<dbReference type="InterPro" id="IPR000742">
    <property type="entry name" value="EGF"/>
</dbReference>
<dbReference type="NCBIfam" id="TIGR00231">
    <property type="entry name" value="small_GTP"/>
    <property type="match status" value="1"/>
</dbReference>
<dbReference type="CDD" id="cd00033">
    <property type="entry name" value="CCP"/>
    <property type="match status" value="1"/>
</dbReference>
<dbReference type="SUPFAM" id="SSF50447">
    <property type="entry name" value="Translation proteins"/>
    <property type="match status" value="1"/>
</dbReference>
<dbReference type="SUPFAM" id="SSF57535">
    <property type="entry name" value="Complement control module/SCR domain"/>
    <property type="match status" value="1"/>
</dbReference>
<dbReference type="PRINTS" id="PR00205">
    <property type="entry name" value="CADHERIN"/>
</dbReference>
<keyword evidence="12 16" id="KW-1015">Disulfide bond</keyword>
<keyword evidence="17" id="KW-0768">Sushi</keyword>
<dbReference type="InterPro" id="IPR035976">
    <property type="entry name" value="Sushi/SCR/CCP_sf"/>
</dbReference>
<dbReference type="InterPro" id="IPR026823">
    <property type="entry name" value="cEGF"/>
</dbReference>
<dbReference type="PROSITE" id="PS50923">
    <property type="entry name" value="SUSHI"/>
    <property type="match status" value="1"/>
</dbReference>
<dbReference type="Gene3D" id="2.120.10.30">
    <property type="entry name" value="TolB, C-terminal domain"/>
    <property type="match status" value="1"/>
</dbReference>
<dbReference type="SMART" id="SM00181">
    <property type="entry name" value="EGF"/>
    <property type="match status" value="11"/>
</dbReference>
<dbReference type="InterPro" id="IPR031157">
    <property type="entry name" value="G_TR_CS"/>
</dbReference>
<dbReference type="InterPro" id="IPR002049">
    <property type="entry name" value="LE_dom"/>
</dbReference>
<feature type="domain" description="Cadherin" evidence="22">
    <location>
        <begin position="1528"/>
        <end position="1622"/>
    </location>
</feature>
<evidence type="ECO:0000256" key="13">
    <source>
        <dbReference type="ARBA" id="ARBA00023180"/>
    </source>
</evidence>
<evidence type="ECO:0000259" key="24">
    <source>
        <dbReference type="PROSITE" id="PS51722"/>
    </source>
</evidence>
<dbReference type="Proteomes" id="UP001159427">
    <property type="component" value="Unassembled WGS sequence"/>
</dbReference>
<dbReference type="PROSITE" id="PS01187">
    <property type="entry name" value="EGF_CA"/>
    <property type="match status" value="3"/>
</dbReference>
<feature type="transmembrane region" description="Helical" evidence="20">
    <location>
        <begin position="1865"/>
        <end position="1889"/>
    </location>
</feature>
<dbReference type="InterPro" id="IPR038648">
    <property type="entry name" value="PHR_sf"/>
</dbReference>
<evidence type="ECO:0000256" key="14">
    <source>
        <dbReference type="ARBA" id="ARBA00051990"/>
    </source>
</evidence>
<dbReference type="InterPro" id="IPR015919">
    <property type="entry name" value="Cadherin-like_sf"/>
</dbReference>
<feature type="domain" description="Cadherin" evidence="22">
    <location>
        <begin position="1336"/>
        <end position="1423"/>
    </location>
</feature>
<evidence type="ECO:0000256" key="11">
    <source>
        <dbReference type="ARBA" id="ARBA00023134"/>
    </source>
</evidence>
<feature type="domain" description="Tr-type G" evidence="24">
    <location>
        <begin position="2295"/>
        <end position="2491"/>
    </location>
</feature>
<dbReference type="EMBL" id="CALNXI010000067">
    <property type="protein sequence ID" value="CAH3017630.1"/>
    <property type="molecule type" value="Genomic_DNA"/>
</dbReference>
<dbReference type="InterPro" id="IPR027417">
    <property type="entry name" value="P-loop_NTPase"/>
</dbReference>
<feature type="domain" description="Sushi" evidence="23">
    <location>
        <begin position="549"/>
        <end position="609"/>
    </location>
</feature>
<dbReference type="PROSITE" id="PS01248">
    <property type="entry name" value="EGF_LAM_1"/>
    <property type="match status" value="1"/>
</dbReference>
<dbReference type="CDD" id="cd00054">
    <property type="entry name" value="EGF_CA"/>
    <property type="match status" value="8"/>
</dbReference>
<dbReference type="Pfam" id="PF00058">
    <property type="entry name" value="Ldl_recept_b"/>
    <property type="match status" value="3"/>
</dbReference>
<evidence type="ECO:0000256" key="7">
    <source>
        <dbReference type="ARBA" id="ARBA00022768"/>
    </source>
</evidence>
<dbReference type="PROSITE" id="PS51722">
    <property type="entry name" value="G_TR_2"/>
    <property type="match status" value="1"/>
</dbReference>
<dbReference type="NCBIfam" id="TIGR00485">
    <property type="entry name" value="EF-Tu"/>
    <property type="match status" value="1"/>
</dbReference>
<feature type="domain" description="Cadherin" evidence="22">
    <location>
        <begin position="931"/>
        <end position="1018"/>
    </location>
</feature>
<dbReference type="InterPro" id="IPR000033">
    <property type="entry name" value="LDLR_classB_rpt"/>
</dbReference>
<dbReference type="Gene3D" id="3.40.50.300">
    <property type="entry name" value="P-loop containing nucleotide triphosphate hydrolases"/>
    <property type="match status" value="1"/>
</dbReference>
<evidence type="ECO:0000256" key="10">
    <source>
        <dbReference type="ARBA" id="ARBA00023128"/>
    </source>
</evidence>
<dbReference type="SUPFAM" id="SSF57196">
    <property type="entry name" value="EGF/Laminin"/>
    <property type="match status" value="3"/>
</dbReference>
<evidence type="ECO:0000256" key="3">
    <source>
        <dbReference type="ARBA" id="ARBA00022536"/>
    </source>
</evidence>
<keyword evidence="10" id="KW-0496">Mitochondrion</keyword>
<dbReference type="Pfam" id="PF03143">
    <property type="entry name" value="GTP_EFTU_D3"/>
    <property type="match status" value="1"/>
</dbReference>
<protein>
    <recommendedName>
        <fullName evidence="19">Elongation factor Tu</fullName>
    </recommendedName>
</protein>
<dbReference type="SUPFAM" id="SSF52540">
    <property type="entry name" value="P-loop containing nucleoside triphosphate hydrolases"/>
    <property type="match status" value="1"/>
</dbReference>
<dbReference type="SMART" id="SM00112">
    <property type="entry name" value="CA"/>
    <property type="match status" value="9"/>
</dbReference>
<dbReference type="PROSITE" id="PS50268">
    <property type="entry name" value="CADHERIN_2"/>
    <property type="match status" value="9"/>
</dbReference>
<evidence type="ECO:0000256" key="19">
    <source>
        <dbReference type="RuleBase" id="RU004061"/>
    </source>
</evidence>